<comment type="caution">
    <text evidence="10">The sequence shown here is derived from an EMBL/GenBank/DDBJ whole genome shotgun (WGS) entry which is preliminary data.</text>
</comment>
<dbReference type="InterPro" id="IPR050352">
    <property type="entry name" value="ABCG_transporters"/>
</dbReference>
<keyword evidence="3 8" id="KW-0812">Transmembrane</keyword>
<evidence type="ECO:0000256" key="3">
    <source>
        <dbReference type="ARBA" id="ARBA00022692"/>
    </source>
</evidence>
<accession>A0A813IZ65</accession>
<keyword evidence="4" id="KW-0547">Nucleotide-binding</keyword>
<evidence type="ECO:0000313" key="11">
    <source>
        <dbReference type="Proteomes" id="UP000626109"/>
    </source>
</evidence>
<feature type="transmembrane region" description="Helical" evidence="8">
    <location>
        <begin position="445"/>
        <end position="468"/>
    </location>
</feature>
<gene>
    <name evidence="10" type="ORF">PGLA2088_LOCUS13124</name>
</gene>
<feature type="transmembrane region" description="Helical" evidence="8">
    <location>
        <begin position="603"/>
        <end position="631"/>
    </location>
</feature>
<dbReference type="GO" id="GO:0016020">
    <property type="term" value="C:membrane"/>
    <property type="evidence" value="ECO:0007669"/>
    <property type="project" value="UniProtKB-SubCell"/>
</dbReference>
<dbReference type="SUPFAM" id="SSF52540">
    <property type="entry name" value="P-loop containing nucleoside triphosphate hydrolases"/>
    <property type="match status" value="1"/>
</dbReference>
<dbReference type="PROSITE" id="PS50893">
    <property type="entry name" value="ABC_TRANSPORTER_2"/>
    <property type="match status" value="1"/>
</dbReference>
<dbReference type="InterPro" id="IPR003439">
    <property type="entry name" value="ABC_transporter-like_ATP-bd"/>
</dbReference>
<evidence type="ECO:0000256" key="1">
    <source>
        <dbReference type="ARBA" id="ARBA00004141"/>
    </source>
</evidence>
<keyword evidence="7 8" id="KW-0472">Membrane</keyword>
<dbReference type="AlphaFoldDB" id="A0A813IZ65"/>
<dbReference type="GO" id="GO:0140359">
    <property type="term" value="F:ABC-type transporter activity"/>
    <property type="evidence" value="ECO:0007669"/>
    <property type="project" value="InterPro"/>
</dbReference>
<dbReference type="EMBL" id="CAJNNW010015612">
    <property type="protein sequence ID" value="CAE8657910.1"/>
    <property type="molecule type" value="Genomic_DNA"/>
</dbReference>
<dbReference type="PANTHER" id="PTHR48041">
    <property type="entry name" value="ABC TRANSPORTER G FAMILY MEMBER 28"/>
    <property type="match status" value="1"/>
</dbReference>
<feature type="transmembrane region" description="Helical" evidence="8">
    <location>
        <begin position="508"/>
        <end position="530"/>
    </location>
</feature>
<organism evidence="10 11">
    <name type="scientific">Polarella glacialis</name>
    <name type="common">Dinoflagellate</name>
    <dbReference type="NCBI Taxonomy" id="89957"/>
    <lineage>
        <taxon>Eukaryota</taxon>
        <taxon>Sar</taxon>
        <taxon>Alveolata</taxon>
        <taxon>Dinophyceae</taxon>
        <taxon>Suessiales</taxon>
        <taxon>Suessiaceae</taxon>
        <taxon>Polarella</taxon>
    </lineage>
</organism>
<reference evidence="10" key="1">
    <citation type="submission" date="2021-02" db="EMBL/GenBank/DDBJ databases">
        <authorList>
            <person name="Dougan E. K."/>
            <person name="Rhodes N."/>
            <person name="Thang M."/>
            <person name="Chan C."/>
        </authorList>
    </citation>
    <scope>NUCLEOTIDE SEQUENCE</scope>
</reference>
<dbReference type="GO" id="GO:0005524">
    <property type="term" value="F:ATP binding"/>
    <property type="evidence" value="ECO:0007669"/>
    <property type="project" value="UniProtKB-KW"/>
</dbReference>
<name>A0A813IZ65_POLGL</name>
<dbReference type="Gene3D" id="3.40.50.300">
    <property type="entry name" value="P-loop containing nucleotide triphosphate hydrolases"/>
    <property type="match status" value="1"/>
</dbReference>
<dbReference type="Pfam" id="PF01061">
    <property type="entry name" value="ABC2_membrane"/>
    <property type="match status" value="1"/>
</dbReference>
<dbReference type="SMART" id="SM00382">
    <property type="entry name" value="AAA"/>
    <property type="match status" value="1"/>
</dbReference>
<feature type="domain" description="ABC transporter" evidence="9">
    <location>
        <begin position="24"/>
        <end position="275"/>
    </location>
</feature>
<feature type="transmembrane region" description="Helical" evidence="8">
    <location>
        <begin position="480"/>
        <end position="501"/>
    </location>
</feature>
<evidence type="ECO:0000313" key="10">
    <source>
        <dbReference type="EMBL" id="CAE8657910.1"/>
    </source>
</evidence>
<protein>
    <recommendedName>
        <fullName evidence="9">ABC transporter domain-containing protein</fullName>
    </recommendedName>
</protein>
<dbReference type="Pfam" id="PF19055">
    <property type="entry name" value="ABC2_membrane_7"/>
    <property type="match status" value="1"/>
</dbReference>
<proteinExistence type="predicted"/>
<feature type="transmembrane region" description="Helical" evidence="8">
    <location>
        <begin position="373"/>
        <end position="390"/>
    </location>
</feature>
<evidence type="ECO:0000256" key="6">
    <source>
        <dbReference type="ARBA" id="ARBA00022989"/>
    </source>
</evidence>
<dbReference type="GO" id="GO:0016887">
    <property type="term" value="F:ATP hydrolysis activity"/>
    <property type="evidence" value="ECO:0007669"/>
    <property type="project" value="InterPro"/>
</dbReference>
<keyword evidence="2" id="KW-0813">Transport</keyword>
<keyword evidence="5" id="KW-0067">ATP-binding</keyword>
<evidence type="ECO:0000256" key="7">
    <source>
        <dbReference type="ARBA" id="ARBA00023136"/>
    </source>
</evidence>
<feature type="transmembrane region" description="Helical" evidence="8">
    <location>
        <begin position="402"/>
        <end position="424"/>
    </location>
</feature>
<dbReference type="Proteomes" id="UP000626109">
    <property type="component" value="Unassembled WGS sequence"/>
</dbReference>
<evidence type="ECO:0000256" key="2">
    <source>
        <dbReference type="ARBA" id="ARBA00022448"/>
    </source>
</evidence>
<dbReference type="PANTHER" id="PTHR48041:SF139">
    <property type="entry name" value="PROTEIN SCARLET"/>
    <property type="match status" value="1"/>
</dbReference>
<comment type="subcellular location">
    <subcellularLocation>
        <location evidence="1">Membrane</location>
        <topology evidence="1">Multi-pass membrane protein</topology>
    </subcellularLocation>
</comment>
<keyword evidence="6 8" id="KW-1133">Transmembrane helix</keyword>
<dbReference type="InterPro" id="IPR013525">
    <property type="entry name" value="ABC2_TM"/>
</dbReference>
<evidence type="ECO:0000256" key="5">
    <source>
        <dbReference type="ARBA" id="ARBA00022840"/>
    </source>
</evidence>
<evidence type="ECO:0000256" key="4">
    <source>
        <dbReference type="ARBA" id="ARBA00022741"/>
    </source>
</evidence>
<evidence type="ECO:0000259" key="9">
    <source>
        <dbReference type="PROSITE" id="PS50893"/>
    </source>
</evidence>
<dbReference type="Pfam" id="PF00005">
    <property type="entry name" value="ABC_tran"/>
    <property type="match status" value="1"/>
</dbReference>
<sequence>MSGDNQTAITMAKVSPEMPESLPLWFQDLGYAVTLPKKRGQEAVKKQILQNVGGVCRAGRVLAIMGPSGAGKTSLLDILAGRKMASCGQLCLGKKVGCDPSEIGRHAAYVQQDDAIMASQTVREALNMAALLTLPSELSYKDKLDRAAGVMKTFSLTDCADTIVGDPNGKMKGISGGERKRCAVAMSAVREPQILFLDEPTSGLDSHKAFVLVKVLKELATTRNSTIVCTLHQPSSDIFAIFDDLMLLLGGNVVFNGPAPRAVTHFAEIGYPCPQFANPTDFLFMHVLVDEDGASAGAERSAELGAAWGQSPERAALELEVSTQLKPVDHGSPAAHSAAPPSVPASSFLQFKVLLMRAMRDVQRNAMRGKAQVGQAVIFAIIIAVIWTQVDNDQNGVQDRAGVIFFMTANGLMNNIMGVLNSFANERGAVLREQENNMYHTLPYFTARVLVDLPMKIFCPTLFGTIAYWSVGFQADAGKFGITLVVLILLALAGNAIGLFLACIFSDVAIALTIAPMVVLPLMMFCGFFLNPESTPVFLKWVEFISPMKYAFSALAMNEFDGLTLYCTDDQLRKGPSTDGTIVKVCPFLSGQMYLDRLNIQSFLTIPMCCLLLAVMTVIFTILAFFALLVVSKRSRAKARASVKLTPAVKLL</sequence>
<dbReference type="InterPro" id="IPR027417">
    <property type="entry name" value="P-loop_NTPase"/>
</dbReference>
<evidence type="ECO:0000256" key="8">
    <source>
        <dbReference type="SAM" id="Phobius"/>
    </source>
</evidence>
<dbReference type="InterPro" id="IPR003593">
    <property type="entry name" value="AAA+_ATPase"/>
</dbReference>
<dbReference type="InterPro" id="IPR043926">
    <property type="entry name" value="ABCG_dom"/>
</dbReference>